<dbReference type="EMBL" id="CAJVQB010074700">
    <property type="protein sequence ID" value="CAG8844110.1"/>
    <property type="molecule type" value="Genomic_DNA"/>
</dbReference>
<evidence type="ECO:0000256" key="1">
    <source>
        <dbReference type="SAM" id="MobiDB-lite"/>
    </source>
</evidence>
<sequence length="41" mass="4808">KEIPTQMTQDKRQPLEKETPTPMMQKKTPAKEAPKWMPLIT</sequence>
<name>A0ABN7WZP1_GIGMA</name>
<comment type="caution">
    <text evidence="2">The sequence shown here is derived from an EMBL/GenBank/DDBJ whole genome shotgun (WGS) entry which is preliminary data.</text>
</comment>
<feature type="compositionally biased region" description="Basic and acidic residues" evidence="1">
    <location>
        <begin position="1"/>
        <end position="19"/>
    </location>
</feature>
<gene>
    <name evidence="2" type="ORF">GMARGA_LOCUS36912</name>
</gene>
<organism evidence="2 3">
    <name type="scientific">Gigaspora margarita</name>
    <dbReference type="NCBI Taxonomy" id="4874"/>
    <lineage>
        <taxon>Eukaryota</taxon>
        <taxon>Fungi</taxon>
        <taxon>Fungi incertae sedis</taxon>
        <taxon>Mucoromycota</taxon>
        <taxon>Glomeromycotina</taxon>
        <taxon>Glomeromycetes</taxon>
        <taxon>Diversisporales</taxon>
        <taxon>Gigasporaceae</taxon>
        <taxon>Gigaspora</taxon>
    </lineage>
</organism>
<evidence type="ECO:0000313" key="3">
    <source>
        <dbReference type="Proteomes" id="UP000789901"/>
    </source>
</evidence>
<dbReference type="Proteomes" id="UP000789901">
    <property type="component" value="Unassembled WGS sequence"/>
</dbReference>
<evidence type="ECO:0000313" key="2">
    <source>
        <dbReference type="EMBL" id="CAG8844110.1"/>
    </source>
</evidence>
<feature type="non-terminal residue" evidence="2">
    <location>
        <position position="1"/>
    </location>
</feature>
<protein>
    <submittedName>
        <fullName evidence="2">27553_t:CDS:1</fullName>
    </submittedName>
</protein>
<feature type="region of interest" description="Disordered" evidence="1">
    <location>
        <begin position="1"/>
        <end position="41"/>
    </location>
</feature>
<accession>A0ABN7WZP1</accession>
<reference evidence="2 3" key="1">
    <citation type="submission" date="2021-06" db="EMBL/GenBank/DDBJ databases">
        <authorList>
            <person name="Kallberg Y."/>
            <person name="Tangrot J."/>
            <person name="Rosling A."/>
        </authorList>
    </citation>
    <scope>NUCLEOTIDE SEQUENCE [LARGE SCALE GENOMIC DNA]</scope>
    <source>
        <strain evidence="2 3">120-4 pot B 10/14</strain>
    </source>
</reference>
<proteinExistence type="predicted"/>
<keyword evidence="3" id="KW-1185">Reference proteome</keyword>